<name>A0ABD3LA38_EUCGL</name>
<accession>A0ABD3LA38</accession>
<gene>
    <name evidence="1" type="ORF">ACJRO7_009612</name>
</gene>
<organism evidence="1 2">
    <name type="scientific">Eucalyptus globulus</name>
    <name type="common">Tasmanian blue gum</name>
    <dbReference type="NCBI Taxonomy" id="34317"/>
    <lineage>
        <taxon>Eukaryota</taxon>
        <taxon>Viridiplantae</taxon>
        <taxon>Streptophyta</taxon>
        <taxon>Embryophyta</taxon>
        <taxon>Tracheophyta</taxon>
        <taxon>Spermatophyta</taxon>
        <taxon>Magnoliopsida</taxon>
        <taxon>eudicotyledons</taxon>
        <taxon>Gunneridae</taxon>
        <taxon>Pentapetalae</taxon>
        <taxon>rosids</taxon>
        <taxon>malvids</taxon>
        <taxon>Myrtales</taxon>
        <taxon>Myrtaceae</taxon>
        <taxon>Myrtoideae</taxon>
        <taxon>Eucalypteae</taxon>
        <taxon>Eucalyptus</taxon>
    </lineage>
</organism>
<dbReference type="AlphaFoldDB" id="A0ABD3LA38"/>
<comment type="caution">
    <text evidence="1">The sequence shown here is derived from an EMBL/GenBank/DDBJ whole genome shotgun (WGS) entry which is preliminary data.</text>
</comment>
<evidence type="ECO:0008006" key="3">
    <source>
        <dbReference type="Google" id="ProtNLM"/>
    </source>
</evidence>
<protein>
    <recommendedName>
        <fullName evidence="3">BED-type domain-containing protein</fullName>
    </recommendedName>
</protein>
<dbReference type="EMBL" id="JBJKBG010000002">
    <property type="protein sequence ID" value="KAL3748397.1"/>
    <property type="molecule type" value="Genomic_DNA"/>
</dbReference>
<evidence type="ECO:0000313" key="2">
    <source>
        <dbReference type="Proteomes" id="UP001634007"/>
    </source>
</evidence>
<keyword evidence="2" id="KW-1185">Reference proteome</keyword>
<evidence type="ECO:0000313" key="1">
    <source>
        <dbReference type="EMBL" id="KAL3748397.1"/>
    </source>
</evidence>
<dbReference type="Proteomes" id="UP001634007">
    <property type="component" value="Unassembled WGS sequence"/>
</dbReference>
<sequence>MPKGRDRFREYVDYLENNKWKCKFCGIESQGSATRIRAHLAGILRYGITACEKVDHQVRVEALETFNGKGSGLDKSMGGTSGEGMERAVFGTSQSVLPSDGALNPNDIDASLGEAFSNNRIGRVTRAQETGRTEISALRKLRRTVVSLSIQIRST</sequence>
<proteinExistence type="predicted"/>
<reference evidence="1 2" key="1">
    <citation type="submission" date="2024-11" db="EMBL/GenBank/DDBJ databases">
        <title>Chromosome-level genome assembly of Eucalyptus globulus Labill. provides insights into its genome evolution.</title>
        <authorList>
            <person name="Li X."/>
        </authorList>
    </citation>
    <scope>NUCLEOTIDE SEQUENCE [LARGE SCALE GENOMIC DNA]</scope>
    <source>
        <strain evidence="1">CL2024</strain>
        <tissue evidence="1">Fresh tender leaves</tissue>
    </source>
</reference>